<reference evidence="1" key="1">
    <citation type="submission" date="2019-09" db="EMBL/GenBank/DDBJ databases">
        <title>Organ-specific transcriptomic study of the physiology of the cattle tick, Rhipicephalus microplus.</title>
        <authorList>
            <person name="Tirloni L."/>
            <person name="Braz G."/>
            <person name="Gandara A.C.P."/>
            <person name="Sabadin G.A."/>
            <person name="da Silva R.M."/>
            <person name="Guizzo M.G."/>
            <person name="Machado J.A."/>
            <person name="Costa E.P."/>
            <person name="Gomes H.F."/>
            <person name="Moraes J."/>
            <person name="Mota M.B.S."/>
            <person name="Mesquita R.D."/>
            <person name="Alvarenga P.H."/>
            <person name="Alves F."/>
            <person name="Seixas A."/>
            <person name="da Fonseca R.N."/>
            <person name="Fogaca A."/>
            <person name="Logullo C."/>
            <person name="Tanaka A."/>
            <person name="Daffre S."/>
            <person name="Termignoni C."/>
            <person name="Vaz I.S.Jr."/>
            <person name="Oliveira P.L."/>
            <person name="Ribeiro J.M."/>
        </authorList>
    </citation>
    <scope>NUCLEOTIDE SEQUENCE</scope>
    <source>
        <strain evidence="1">Porto Alegre</strain>
    </source>
</reference>
<dbReference type="AlphaFoldDB" id="A0A6M2D8F8"/>
<protein>
    <submittedName>
        <fullName evidence="1">Uncharacterized protein</fullName>
    </submittedName>
</protein>
<evidence type="ECO:0000313" key="1">
    <source>
        <dbReference type="EMBL" id="NOV42372.1"/>
    </source>
</evidence>
<sequence>MSKSRLRCSSLFEMIAASGLCPIPLETDLLNDSEPCDKGLLDVLQQLEALVTGNMTAATPEFVPSSNFVAMLAIGWLVAQENALEILLQWTIFSAGTGVTKKQDCQQQLQPVCANEKALYPAWSRLRLSFRCLAAVMQQHASLLHRAQQWLPRGKEQQRALKAYLHWKKEEQHFLWQALLVSLRIPVDRGWGVISMQSHTRKL</sequence>
<dbReference type="EMBL" id="GHWJ01009635">
    <property type="protein sequence ID" value="NOV42372.1"/>
    <property type="molecule type" value="Transcribed_RNA"/>
</dbReference>
<name>A0A6M2D8F8_RHIMP</name>
<dbReference type="VEuPathDB" id="VectorBase:LOC119166841"/>
<accession>A0A6M2D8F8</accession>
<dbReference type="OrthoDB" id="10358014at2759"/>
<proteinExistence type="predicted"/>
<organism evidence="1">
    <name type="scientific">Rhipicephalus microplus</name>
    <name type="common">Cattle tick</name>
    <name type="synonym">Boophilus microplus</name>
    <dbReference type="NCBI Taxonomy" id="6941"/>
    <lineage>
        <taxon>Eukaryota</taxon>
        <taxon>Metazoa</taxon>
        <taxon>Ecdysozoa</taxon>
        <taxon>Arthropoda</taxon>
        <taxon>Chelicerata</taxon>
        <taxon>Arachnida</taxon>
        <taxon>Acari</taxon>
        <taxon>Parasitiformes</taxon>
        <taxon>Ixodida</taxon>
        <taxon>Ixodoidea</taxon>
        <taxon>Ixodidae</taxon>
        <taxon>Rhipicephalinae</taxon>
        <taxon>Rhipicephalus</taxon>
        <taxon>Boophilus</taxon>
    </lineage>
</organism>